<comment type="caution">
    <text evidence="1">The sequence shown here is derived from an EMBL/GenBank/DDBJ whole genome shotgun (WGS) entry which is preliminary data.</text>
</comment>
<protein>
    <submittedName>
        <fullName evidence="1">Uncharacterized protein</fullName>
    </submittedName>
</protein>
<dbReference type="RefSeq" id="WP_083932331.1">
    <property type="nucleotide sequence ID" value="NZ_BAOJ01000244.1"/>
</dbReference>
<organism evidence="1 2">
    <name type="scientific">Vibrio sagamiensis NBRC 104589</name>
    <dbReference type="NCBI Taxonomy" id="1219064"/>
    <lineage>
        <taxon>Bacteria</taxon>
        <taxon>Pseudomonadati</taxon>
        <taxon>Pseudomonadota</taxon>
        <taxon>Gammaproteobacteria</taxon>
        <taxon>Vibrionales</taxon>
        <taxon>Vibrionaceae</taxon>
        <taxon>Vibrio</taxon>
    </lineage>
</organism>
<evidence type="ECO:0000313" key="1">
    <source>
        <dbReference type="EMBL" id="GEM77090.1"/>
    </source>
</evidence>
<reference evidence="1 2" key="1">
    <citation type="submission" date="2019-07" db="EMBL/GenBank/DDBJ databases">
        <title>Whole genome shotgun sequence of Vibrio sagamiensis NBRC 104589.</title>
        <authorList>
            <person name="Hosoyama A."/>
            <person name="Uohara A."/>
            <person name="Ohji S."/>
            <person name="Ichikawa N."/>
        </authorList>
    </citation>
    <scope>NUCLEOTIDE SEQUENCE [LARGE SCALE GENOMIC DNA]</scope>
    <source>
        <strain evidence="1 2">NBRC 104589</strain>
    </source>
</reference>
<proteinExistence type="predicted"/>
<sequence length="603" mass="65667">MVISLKNLALGASLAIVQYSTFASENIMPTLNSSHEHKFKANSELAKKSEILFNMVLNNVPRSQLDTLSTSYLNQVEVINKLDPLYQESRVNDDAVKQEVAESIKYYLKHQLISNPRFTITRGEIDGWCLETMESSCLNSIEPFDDLVHLDNHKAPSGGFTLIVGKPNHQATIKTVVQTVPGQSYTLSFDISGEFVKFPGLSYTYQPLNTVVSIGREETLITKEHPLIAEEFWSGGVYGVVDAPWDNNENGRNQWEKVELQFTATQQQTVLSFTNLARTNSGQQTSPTMLSNVMIYDDVTADKGLQPGKIALITTAGVSAAALAGTTVYLAKKGIIQDALQSLGYSLTTVGPGTDTMKLTASFDNMYEIVQGNGGVQALENYLTFPTREYGAEYFENQVSQANLNFMSDMGFRELGTDLPANQLSFNESATYITKTVSGSTPIEEQTVLKFDSQEVAAQFSKQLDSYLLREEGAIPGISQHVNSISVIIGTDEANAVVSEHESVIILHSAAEFDVGNAGQMGVGEFVARFAIERGFEQNIVDSLPFIYNSTSLAGIGWSSITADVGDTAASVIHTSYQVGMTLEEFSAAAMEALEVAGIVALL</sequence>
<dbReference type="AlphaFoldDB" id="A0A511QIE2"/>
<dbReference type="Proteomes" id="UP000321922">
    <property type="component" value="Unassembled WGS sequence"/>
</dbReference>
<keyword evidence="2" id="KW-1185">Reference proteome</keyword>
<gene>
    <name evidence="1" type="ORF">VSA01S_32020</name>
</gene>
<dbReference type="OrthoDB" id="5850333at2"/>
<evidence type="ECO:0000313" key="2">
    <source>
        <dbReference type="Proteomes" id="UP000321922"/>
    </source>
</evidence>
<accession>A0A511QIE2</accession>
<dbReference type="EMBL" id="BJXJ01000040">
    <property type="protein sequence ID" value="GEM77090.1"/>
    <property type="molecule type" value="Genomic_DNA"/>
</dbReference>
<name>A0A511QIE2_9VIBR</name>